<evidence type="ECO:0000259" key="1">
    <source>
        <dbReference type="PROSITE" id="PS50943"/>
    </source>
</evidence>
<organism evidence="2 3">
    <name type="scientific">Halococcus saccharolyticus DSM 5350</name>
    <dbReference type="NCBI Taxonomy" id="1227455"/>
    <lineage>
        <taxon>Archaea</taxon>
        <taxon>Methanobacteriati</taxon>
        <taxon>Methanobacteriota</taxon>
        <taxon>Stenosarchaea group</taxon>
        <taxon>Halobacteria</taxon>
        <taxon>Halobacteriales</taxon>
        <taxon>Halococcaceae</taxon>
        <taxon>Halococcus</taxon>
    </lineage>
</organism>
<accession>M0MQC7</accession>
<dbReference type="PROSITE" id="PS50943">
    <property type="entry name" value="HTH_CROC1"/>
    <property type="match status" value="1"/>
</dbReference>
<dbReference type="SUPFAM" id="SSF47413">
    <property type="entry name" value="lambda repressor-like DNA-binding domains"/>
    <property type="match status" value="1"/>
</dbReference>
<dbReference type="SMART" id="SM00530">
    <property type="entry name" value="HTH_XRE"/>
    <property type="match status" value="1"/>
</dbReference>
<dbReference type="InterPro" id="IPR010982">
    <property type="entry name" value="Lambda_DNA-bd_dom_sf"/>
</dbReference>
<sequence length="123" mass="13679">MAEGVSAKDEITPNECQALRFLSEDGWTYDELALAFGRSSDSLGDHINRDCKHDELGEPLLPIIPSGEWIRERRNAAGLNQSELAVEVGVTTTTISHWETGRTSPNVPRARRLREELGGDVYE</sequence>
<dbReference type="InterPro" id="IPR001387">
    <property type="entry name" value="Cro/C1-type_HTH"/>
</dbReference>
<dbReference type="Gene3D" id="1.10.260.40">
    <property type="entry name" value="lambda repressor-like DNA-binding domains"/>
    <property type="match status" value="1"/>
</dbReference>
<dbReference type="STRING" id="1227455.C449_00630"/>
<dbReference type="Pfam" id="PF01381">
    <property type="entry name" value="HTH_3"/>
    <property type="match status" value="1"/>
</dbReference>
<dbReference type="EMBL" id="AOMD01000002">
    <property type="protein sequence ID" value="EMA47932.1"/>
    <property type="molecule type" value="Genomic_DNA"/>
</dbReference>
<dbReference type="AlphaFoldDB" id="M0MQC7"/>
<evidence type="ECO:0000313" key="3">
    <source>
        <dbReference type="Proteomes" id="UP000011669"/>
    </source>
</evidence>
<evidence type="ECO:0000313" key="2">
    <source>
        <dbReference type="EMBL" id="EMA47932.1"/>
    </source>
</evidence>
<dbReference type="PATRIC" id="fig|1227455.4.peg.129"/>
<comment type="caution">
    <text evidence="2">The sequence shown here is derived from an EMBL/GenBank/DDBJ whole genome shotgun (WGS) entry which is preliminary data.</text>
</comment>
<dbReference type="CDD" id="cd00093">
    <property type="entry name" value="HTH_XRE"/>
    <property type="match status" value="1"/>
</dbReference>
<dbReference type="GO" id="GO:0003677">
    <property type="term" value="F:DNA binding"/>
    <property type="evidence" value="ECO:0007669"/>
    <property type="project" value="InterPro"/>
</dbReference>
<dbReference type="Proteomes" id="UP000011669">
    <property type="component" value="Unassembled WGS sequence"/>
</dbReference>
<dbReference type="RefSeq" id="WP_006075922.1">
    <property type="nucleotide sequence ID" value="NZ_AOMD01000002.1"/>
</dbReference>
<feature type="domain" description="HTH cro/C1-type" evidence="1">
    <location>
        <begin position="70"/>
        <end position="118"/>
    </location>
</feature>
<dbReference type="InParanoid" id="M0MQC7"/>
<gene>
    <name evidence="2" type="ORF">C449_00630</name>
</gene>
<protein>
    <submittedName>
        <fullName evidence="2">XRE family transcriptional regulator</fullName>
    </submittedName>
</protein>
<keyword evidence="3" id="KW-1185">Reference proteome</keyword>
<reference evidence="2 3" key="1">
    <citation type="journal article" date="2014" name="PLoS Genet.">
        <title>Phylogenetically driven sequencing of extremely halophilic archaea reveals strategies for static and dynamic osmo-response.</title>
        <authorList>
            <person name="Becker E.A."/>
            <person name="Seitzer P.M."/>
            <person name="Tritt A."/>
            <person name="Larsen D."/>
            <person name="Krusor M."/>
            <person name="Yao A.I."/>
            <person name="Wu D."/>
            <person name="Madern D."/>
            <person name="Eisen J.A."/>
            <person name="Darling A.E."/>
            <person name="Facciotti M.T."/>
        </authorList>
    </citation>
    <scope>NUCLEOTIDE SEQUENCE [LARGE SCALE GENOMIC DNA]</scope>
    <source>
        <strain evidence="2 3">DSM 5350</strain>
    </source>
</reference>
<proteinExistence type="predicted"/>
<name>M0MQC7_9EURY</name>